<dbReference type="InterPro" id="IPR016024">
    <property type="entry name" value="ARM-type_fold"/>
</dbReference>
<organism evidence="1 2">
    <name type="scientific">Streptomyces uncialis</name>
    <dbReference type="NCBI Taxonomy" id="1048205"/>
    <lineage>
        <taxon>Bacteria</taxon>
        <taxon>Bacillati</taxon>
        <taxon>Actinomycetota</taxon>
        <taxon>Actinomycetes</taxon>
        <taxon>Kitasatosporales</taxon>
        <taxon>Streptomycetaceae</taxon>
        <taxon>Streptomyces</taxon>
    </lineage>
</organism>
<dbReference type="SUPFAM" id="SSF48371">
    <property type="entry name" value="ARM repeat"/>
    <property type="match status" value="1"/>
</dbReference>
<dbReference type="GO" id="GO:0016829">
    <property type="term" value="F:lyase activity"/>
    <property type="evidence" value="ECO:0007669"/>
    <property type="project" value="UniProtKB-KW"/>
</dbReference>
<keyword evidence="1" id="KW-0456">Lyase</keyword>
<dbReference type="SMART" id="SM00567">
    <property type="entry name" value="EZ_HEAT"/>
    <property type="match status" value="1"/>
</dbReference>
<evidence type="ECO:0000313" key="1">
    <source>
        <dbReference type="EMBL" id="OKH93723.1"/>
    </source>
</evidence>
<dbReference type="InterPro" id="IPR004155">
    <property type="entry name" value="PBS_lyase_HEAT"/>
</dbReference>
<dbReference type="Gene3D" id="1.25.10.10">
    <property type="entry name" value="Leucine-rich Repeat Variant"/>
    <property type="match status" value="1"/>
</dbReference>
<reference evidence="1 2" key="1">
    <citation type="submission" date="2015-06" db="EMBL/GenBank/DDBJ databases">
        <title>Cloning and characterization of the uncialamcin biosynthetic gene cluster.</title>
        <authorList>
            <person name="Yan X."/>
            <person name="Huang T."/>
            <person name="Ge H."/>
            <person name="Shen B."/>
        </authorList>
    </citation>
    <scope>NUCLEOTIDE SEQUENCE [LARGE SCALE GENOMIC DNA]</scope>
    <source>
        <strain evidence="1 2">DCA2648</strain>
    </source>
</reference>
<accession>A0A1Q4V799</accession>
<dbReference type="EMBL" id="LFBV01000004">
    <property type="protein sequence ID" value="OKH93723.1"/>
    <property type="molecule type" value="Genomic_DNA"/>
</dbReference>
<evidence type="ECO:0000313" key="2">
    <source>
        <dbReference type="Proteomes" id="UP000186455"/>
    </source>
</evidence>
<proteinExistence type="predicted"/>
<dbReference type="STRING" id="1048205.AB852_17815"/>
<dbReference type="Proteomes" id="UP000186455">
    <property type="component" value="Unassembled WGS sequence"/>
</dbReference>
<comment type="caution">
    <text evidence="1">The sequence shown here is derived from an EMBL/GenBank/DDBJ whole genome shotgun (WGS) entry which is preliminary data.</text>
</comment>
<dbReference type="Pfam" id="PF13646">
    <property type="entry name" value="HEAT_2"/>
    <property type="match status" value="1"/>
</dbReference>
<gene>
    <name evidence="1" type="ORF">AB852_17815</name>
</gene>
<dbReference type="InterPro" id="IPR011989">
    <property type="entry name" value="ARM-like"/>
</dbReference>
<name>A0A1Q4V799_9ACTN</name>
<protein>
    <submittedName>
        <fullName evidence="1">PBS lyase</fullName>
    </submittedName>
</protein>
<keyword evidence="2" id="KW-1185">Reference proteome</keyword>
<dbReference type="AlphaFoldDB" id="A0A1Q4V799"/>
<sequence>MNFAYRTTLSNVDPRFVAGDPAAWASDFGYALDRVAIRLDNRSNEELRRAALQHADPAMREQALFEYADRDHADAIELLTQAIRQDTDRQVRWDALWAVEKLGGPEAIAALRQFLDDPDPEIAEWSKLFISELQTGDPAFDDREGSFTPGRTFDETIFLLIHCDLYVRLDPSNQHWGKISLAPQGLARIYGQAHACPNVATREKQLVIAKTIEGLHADGTPHVDNYLFRGFTERSRRDRGNFFFESLVPRPFFKSGRADDPSEGVREANIGFARYGTWHLDPKFQVRGEAAIRYVRGRFQGWGHVNLSRIAGRSLEEILVPGNGVLSTLHDEEVGPMTNAFILGTFKGKLNDWDGDGVIDLNSRDVYSTADGDIDTDQDGIPDQAGLTCCDWTTQQLP</sequence>